<feature type="transmembrane region" description="Helical" evidence="2">
    <location>
        <begin position="44"/>
        <end position="62"/>
    </location>
</feature>
<protein>
    <submittedName>
        <fullName evidence="3">Uncharacterized protein</fullName>
    </submittedName>
</protein>
<evidence type="ECO:0000256" key="1">
    <source>
        <dbReference type="SAM" id="MobiDB-lite"/>
    </source>
</evidence>
<feature type="compositionally biased region" description="Polar residues" evidence="1">
    <location>
        <begin position="194"/>
        <end position="211"/>
    </location>
</feature>
<evidence type="ECO:0000256" key="2">
    <source>
        <dbReference type="SAM" id="Phobius"/>
    </source>
</evidence>
<keyword evidence="2" id="KW-1133">Transmembrane helix</keyword>
<gene>
    <name evidence="3" type="ORF">BBK14_02995</name>
</gene>
<evidence type="ECO:0000313" key="3">
    <source>
        <dbReference type="EMBL" id="OHV37340.1"/>
    </source>
</evidence>
<evidence type="ECO:0000313" key="4">
    <source>
        <dbReference type="Proteomes" id="UP000179769"/>
    </source>
</evidence>
<name>A0A1S1QTP6_9ACTN</name>
<comment type="caution">
    <text evidence="3">The sequence shown here is derived from an EMBL/GenBank/DDBJ whole genome shotgun (WGS) entry which is preliminary data.</text>
</comment>
<keyword evidence="2" id="KW-0472">Membrane</keyword>
<sequence length="239" mass="24997">MPATIRGHQGFIIFMRFRAEHGPFCRTCGTATLRAMNARTLWQGWWGIASLFITPVILLLNFTEHSKIGKLPPPGPALAPPLRPGRPLFRRPEALGLLVPLLALALVVAAIATSDPSEAGARSGDCVRRDGQRISIVDCASPQAQYVVLTRLDGDSDARCDLWTETTASYTQTGPGPDFVLCLGPVPDAGAGQPDQSAVPDQQGTTRNASAQAPGIPAGSSERGGGSSSQAGSASSISK</sequence>
<reference evidence="4" key="1">
    <citation type="submission" date="2016-07" db="EMBL/GenBank/DDBJ databases">
        <title>Frankia sp. NRRL B-16219 Genome sequencing.</title>
        <authorList>
            <person name="Ghodhbane-Gtari F."/>
            <person name="Swanson E."/>
            <person name="Gueddou A."/>
            <person name="Louati M."/>
            <person name="Nouioui I."/>
            <person name="Hezbri K."/>
            <person name="Abebe-Akele F."/>
            <person name="Simpson S."/>
            <person name="Morris K."/>
            <person name="Thomas K."/>
            <person name="Gtari M."/>
            <person name="Tisa L.S."/>
        </authorList>
    </citation>
    <scope>NUCLEOTIDE SEQUENCE [LARGE SCALE GENOMIC DNA]</scope>
    <source>
        <strain evidence="4">NRRL B-16219</strain>
    </source>
</reference>
<feature type="transmembrane region" description="Helical" evidence="2">
    <location>
        <begin position="94"/>
        <end position="112"/>
    </location>
</feature>
<keyword evidence="4" id="KW-1185">Reference proteome</keyword>
<dbReference type="RefSeq" id="WP_071061706.1">
    <property type="nucleotide sequence ID" value="NZ_MAXA01000113.1"/>
</dbReference>
<dbReference type="AlphaFoldDB" id="A0A1S1QTP6"/>
<dbReference type="EMBL" id="MAXA01000113">
    <property type="protein sequence ID" value="OHV37340.1"/>
    <property type="molecule type" value="Genomic_DNA"/>
</dbReference>
<dbReference type="OrthoDB" id="3298677at2"/>
<dbReference type="Proteomes" id="UP000179769">
    <property type="component" value="Unassembled WGS sequence"/>
</dbReference>
<feature type="compositionally biased region" description="Low complexity" evidence="1">
    <location>
        <begin position="228"/>
        <end position="239"/>
    </location>
</feature>
<accession>A0A1S1QTP6</accession>
<proteinExistence type="predicted"/>
<feature type="region of interest" description="Disordered" evidence="1">
    <location>
        <begin position="183"/>
        <end position="239"/>
    </location>
</feature>
<keyword evidence="2" id="KW-0812">Transmembrane</keyword>
<organism evidence="3 4">
    <name type="scientific">Parafrankia soli</name>
    <dbReference type="NCBI Taxonomy" id="2599596"/>
    <lineage>
        <taxon>Bacteria</taxon>
        <taxon>Bacillati</taxon>
        <taxon>Actinomycetota</taxon>
        <taxon>Actinomycetes</taxon>
        <taxon>Frankiales</taxon>
        <taxon>Frankiaceae</taxon>
        <taxon>Parafrankia</taxon>
    </lineage>
</organism>